<gene>
    <name evidence="1" type="ordered locus">BURPS1106A_A2043</name>
</gene>
<dbReference type="HOGENOM" id="CLU_151152_1_0_4"/>
<dbReference type="EMBL" id="CP000573">
    <property type="protein sequence ID" value="ABN94897.1"/>
    <property type="molecule type" value="Genomic_DNA"/>
</dbReference>
<accession>A3P6W6</accession>
<protein>
    <submittedName>
        <fullName evidence="1">Uncharacterized protein</fullName>
    </submittedName>
</protein>
<evidence type="ECO:0000313" key="1">
    <source>
        <dbReference type="EMBL" id="ABN94897.1"/>
    </source>
</evidence>
<dbReference type="Proteomes" id="UP000006738">
    <property type="component" value="Chromosome II"/>
</dbReference>
<evidence type="ECO:0000313" key="2">
    <source>
        <dbReference type="Proteomes" id="UP000006738"/>
    </source>
</evidence>
<name>A3P6W6_BURP0</name>
<organism evidence="1 2">
    <name type="scientific">Burkholderia pseudomallei (strain 1106a)</name>
    <dbReference type="NCBI Taxonomy" id="357348"/>
    <lineage>
        <taxon>Bacteria</taxon>
        <taxon>Pseudomonadati</taxon>
        <taxon>Pseudomonadota</taxon>
        <taxon>Betaproteobacteria</taxon>
        <taxon>Burkholderiales</taxon>
        <taxon>Burkholderiaceae</taxon>
        <taxon>Burkholderia</taxon>
        <taxon>pseudomallei group</taxon>
    </lineage>
</organism>
<dbReference type="AlphaFoldDB" id="A3P6W6"/>
<proteinExistence type="predicted"/>
<dbReference type="KEGG" id="bpl:BURPS1106A_A2043"/>
<reference evidence="2" key="1">
    <citation type="submission" date="2007-02" db="EMBL/GenBank/DDBJ databases">
        <authorList>
            <person name="DeShazer D."/>
            <person name="Woods D.E."/>
            <person name="Nierman W.C."/>
        </authorList>
    </citation>
    <scope>NUCLEOTIDE SEQUENCE [LARGE SCALE GENOMIC DNA]</scope>
    <source>
        <strain evidence="2">1106a</strain>
    </source>
</reference>
<sequence length="56" mass="4863">MDGAEGEAAAVAVGEAVGVAVGEAVGIAAGAVAGGVCPLDTCAVGAGATGEFGCVG</sequence>